<dbReference type="PANTHER" id="PTHR24171">
    <property type="entry name" value="ANKYRIN REPEAT DOMAIN-CONTAINING PROTEIN 39-RELATED"/>
    <property type="match status" value="1"/>
</dbReference>
<reference evidence="4" key="1">
    <citation type="submission" date="2023-07" db="EMBL/GenBank/DDBJ databases">
        <title>A collection of bacterial strains from the Burkholderia cepacia Research Laboratory and Repository.</title>
        <authorList>
            <person name="Lipuma J."/>
            <person name="Spilker T."/>
            <person name="Caverly L."/>
        </authorList>
    </citation>
    <scope>NUCLEOTIDE SEQUENCE</scope>
    <source>
        <strain evidence="4">AU42020</strain>
    </source>
</reference>
<keyword evidence="2 3" id="KW-0040">ANK repeat</keyword>
<evidence type="ECO:0000256" key="1">
    <source>
        <dbReference type="ARBA" id="ARBA00022737"/>
    </source>
</evidence>
<accession>A0ABT8PGD7</accession>
<sequence>MSITWDGIMGADVLDDAQVAMRHALADAARGGDWAAMLNVVAKQSALVNATRLGGKSLHTPLHQAAYGGAPQEVVAELLRLGASRMLRNAHGERPVDLAEQRGHRHLIDLLTPQPRRFVPGDTLAKIQRHFHETILGRIAHLCVDALRLPELEPLLELDAQTERVWFGVPGMYGGFAYTLRIDAAADGAAAVLVSTSWSRVVGGSGQRHEITAHGSTLVDEGFV</sequence>
<dbReference type="Gene3D" id="1.25.40.20">
    <property type="entry name" value="Ankyrin repeat-containing domain"/>
    <property type="match status" value="1"/>
</dbReference>
<protein>
    <submittedName>
        <fullName evidence="4">Ankyrin repeat domain-containing protein</fullName>
    </submittedName>
</protein>
<dbReference type="Pfam" id="PF00023">
    <property type="entry name" value="Ank"/>
    <property type="match status" value="1"/>
</dbReference>
<dbReference type="SUPFAM" id="SSF48403">
    <property type="entry name" value="Ankyrin repeat"/>
    <property type="match status" value="1"/>
</dbReference>
<dbReference type="InterPro" id="IPR002110">
    <property type="entry name" value="Ankyrin_rpt"/>
</dbReference>
<comment type="caution">
    <text evidence="4">The sequence shown here is derived from an EMBL/GenBank/DDBJ whole genome shotgun (WGS) entry which is preliminary data.</text>
</comment>
<evidence type="ECO:0000256" key="2">
    <source>
        <dbReference type="ARBA" id="ARBA00023043"/>
    </source>
</evidence>
<keyword evidence="5" id="KW-1185">Reference proteome</keyword>
<evidence type="ECO:0000256" key="3">
    <source>
        <dbReference type="PROSITE-ProRule" id="PRU00023"/>
    </source>
</evidence>
<keyword evidence="1" id="KW-0677">Repeat</keyword>
<dbReference type="PROSITE" id="PS50088">
    <property type="entry name" value="ANK_REPEAT"/>
    <property type="match status" value="1"/>
</dbReference>
<evidence type="ECO:0000313" key="4">
    <source>
        <dbReference type="EMBL" id="MDN7933921.1"/>
    </source>
</evidence>
<dbReference type="InterPro" id="IPR036770">
    <property type="entry name" value="Ankyrin_rpt-contain_sf"/>
</dbReference>
<organism evidence="4 5">
    <name type="scientific">Burkholderia metallica</name>
    <dbReference type="NCBI Taxonomy" id="488729"/>
    <lineage>
        <taxon>Bacteria</taxon>
        <taxon>Pseudomonadati</taxon>
        <taxon>Pseudomonadota</taxon>
        <taxon>Betaproteobacteria</taxon>
        <taxon>Burkholderiales</taxon>
        <taxon>Burkholderiaceae</taxon>
        <taxon>Burkholderia</taxon>
        <taxon>Burkholderia cepacia complex</taxon>
    </lineage>
</organism>
<gene>
    <name evidence="4" type="ORF">QZM52_21775</name>
</gene>
<dbReference type="EMBL" id="JAUJSQ010000008">
    <property type="protein sequence ID" value="MDN7933921.1"/>
    <property type="molecule type" value="Genomic_DNA"/>
</dbReference>
<dbReference type="PANTHER" id="PTHR24171:SF9">
    <property type="entry name" value="ANKYRIN REPEAT DOMAIN-CONTAINING PROTEIN 39"/>
    <property type="match status" value="1"/>
</dbReference>
<evidence type="ECO:0000313" key="5">
    <source>
        <dbReference type="Proteomes" id="UP001171606"/>
    </source>
</evidence>
<proteinExistence type="predicted"/>
<dbReference type="Proteomes" id="UP001171606">
    <property type="component" value="Unassembled WGS sequence"/>
</dbReference>
<feature type="repeat" description="ANK" evidence="3">
    <location>
        <begin position="57"/>
        <end position="90"/>
    </location>
</feature>
<dbReference type="RefSeq" id="WP_301756298.1">
    <property type="nucleotide sequence ID" value="NZ_JAUJSQ010000008.1"/>
</dbReference>
<name>A0ABT8PGD7_9BURK</name>